<protein>
    <submittedName>
        <fullName evidence="1">DUF5124 domain-containing protein</fullName>
    </submittedName>
</protein>
<evidence type="ECO:0000313" key="2">
    <source>
        <dbReference type="Proteomes" id="UP001500101"/>
    </source>
</evidence>
<proteinExistence type="predicted"/>
<evidence type="ECO:0000313" key="1">
    <source>
        <dbReference type="EMBL" id="GAA4139803.1"/>
    </source>
</evidence>
<dbReference type="PROSITE" id="PS51257">
    <property type="entry name" value="PROKAR_LIPOPROTEIN"/>
    <property type="match status" value="1"/>
</dbReference>
<dbReference type="EMBL" id="BAAAZI010000007">
    <property type="protein sequence ID" value="GAA4139803.1"/>
    <property type="molecule type" value="Genomic_DNA"/>
</dbReference>
<dbReference type="RefSeq" id="WP_344674399.1">
    <property type="nucleotide sequence ID" value="NZ_BAAAZI010000007.1"/>
</dbReference>
<dbReference type="Gene3D" id="2.80.10.50">
    <property type="match status" value="1"/>
</dbReference>
<organism evidence="1 2">
    <name type="scientific">Sphingobacterium kyonggiense</name>
    <dbReference type="NCBI Taxonomy" id="714075"/>
    <lineage>
        <taxon>Bacteria</taxon>
        <taxon>Pseudomonadati</taxon>
        <taxon>Bacteroidota</taxon>
        <taxon>Sphingobacteriia</taxon>
        <taxon>Sphingobacteriales</taxon>
        <taxon>Sphingobacteriaceae</taxon>
        <taxon>Sphingobacterium</taxon>
    </lineage>
</organism>
<dbReference type="Proteomes" id="UP001500101">
    <property type="component" value="Unassembled WGS sequence"/>
</dbReference>
<dbReference type="InterPro" id="IPR013431">
    <property type="entry name" value="Delta_60_rpt"/>
</dbReference>
<dbReference type="Pfam" id="PF17164">
    <property type="entry name" value="DUF5122"/>
    <property type="match status" value="3"/>
</dbReference>
<accession>A0ABP7YQS1</accession>
<gene>
    <name evidence="1" type="ORF">GCM10022216_18330</name>
</gene>
<sequence>MINKRKNITIILFAAIGFVWLFSACSKNVITGEDPYAEGKAPLGVYFEHLNRPIPAAKPGDIVQVSLRGTKQYEKEMELFLNEQLCVLQKVTDSTVSFIVPNQVATGGIKVKIREEIYFGPKVPIDGNVYLDPAFYTSNGFNGPINQLLSDRANPGNFIAVGTYKIFVNRGFDPSDYDDVILGGIQRITTEGIASNVPLVQGIGAVGTINSIVQRADNKFYVAGPFTQYNKDQVGNLARLNANGSLDTLRVAVLNDNLARPYDSFDTVSNFNASLEGGIIQKLFLTDREDVIAVGNFTQYSNIDYTQSTKTIHSKKQILVRNIAKIGVDGKLDLNYNSNNTGTNGTVGSSVLLPSGKLVVVGNFTSYNGQPRNRIFALNADGTLDQGFQIGSGANDEIYSIFYNSRLNKMVIAGRFTTFNGQPANGVVVLQEDGQIDEQFKFGTTDDRRPNYAMLMNNSKVVVFGDFENYNNVRRSNLLILESNGEAKQHFNNMGPIVGRVSSINEGVTAAGHPCLYISGMINSVDGKNVFNIFKLIVKN</sequence>
<name>A0ABP7YQS1_9SPHI</name>
<keyword evidence="2" id="KW-1185">Reference proteome</keyword>
<comment type="caution">
    <text evidence="1">The sequence shown here is derived from an EMBL/GenBank/DDBJ whole genome shotgun (WGS) entry which is preliminary data.</text>
</comment>
<reference evidence="2" key="1">
    <citation type="journal article" date="2019" name="Int. J. Syst. Evol. Microbiol.">
        <title>The Global Catalogue of Microorganisms (GCM) 10K type strain sequencing project: providing services to taxonomists for standard genome sequencing and annotation.</title>
        <authorList>
            <consortium name="The Broad Institute Genomics Platform"/>
            <consortium name="The Broad Institute Genome Sequencing Center for Infectious Disease"/>
            <person name="Wu L."/>
            <person name="Ma J."/>
        </authorList>
    </citation>
    <scope>NUCLEOTIDE SEQUENCE [LARGE SCALE GENOMIC DNA]</scope>
    <source>
        <strain evidence="2">JCM 16704</strain>
    </source>
</reference>